<dbReference type="Proteomes" id="UP000014065">
    <property type="component" value="Unassembled WGS sequence"/>
</dbReference>
<dbReference type="EMBL" id="AHJG01000172">
    <property type="protein sequence ID" value="EPA05626.1"/>
    <property type="molecule type" value="Genomic_DNA"/>
</dbReference>
<evidence type="ECO:0000313" key="1">
    <source>
        <dbReference type="EMBL" id="EPA05626.1"/>
    </source>
</evidence>
<comment type="caution">
    <text evidence="1">The sequence shown here is derived from an EMBL/GenBank/DDBJ whole genome shotgun (WGS) entry which is preliminary data.</text>
</comment>
<proteinExistence type="predicted"/>
<name>S2E899_9ARCH</name>
<organism evidence="1 2">
    <name type="scientific">Candidatus Nitrosarchaeum limnium BG20</name>
    <dbReference type="NCBI Taxonomy" id="859192"/>
    <lineage>
        <taxon>Archaea</taxon>
        <taxon>Nitrososphaerota</taxon>
        <taxon>Nitrososphaeria</taxon>
        <taxon>Nitrosopumilales</taxon>
        <taxon>Nitrosopumilaceae</taxon>
        <taxon>Nitrosarchaeum</taxon>
    </lineage>
</organism>
<sequence length="48" mass="5482">MGETKVPRKEKTTTITMNTIINPPIVIPNIGFISEDYYRITGNKMKNI</sequence>
<keyword evidence="2" id="KW-1185">Reference proteome</keyword>
<dbReference type="AlphaFoldDB" id="S2E899"/>
<evidence type="ECO:0000313" key="2">
    <source>
        <dbReference type="Proteomes" id="UP000014065"/>
    </source>
</evidence>
<gene>
    <name evidence="1" type="ORF">BG20_I1056</name>
</gene>
<reference evidence="1 2" key="1">
    <citation type="journal article" date="2012" name="J. Bacteriol.">
        <title>Genome Sequence of "Candidatus Nitrosoarchaeum limnia" BG20, a Low-Salinity Ammonia-Oxidizing Archaeon from the San Francisco Bay Estuary.</title>
        <authorList>
            <person name="Mosier A.C."/>
            <person name="Allen E.E."/>
            <person name="Kim M."/>
            <person name="Ferriera S."/>
            <person name="Francis C.A."/>
        </authorList>
    </citation>
    <scope>NUCLEOTIDE SEQUENCE [LARGE SCALE GENOMIC DNA]</scope>
    <source>
        <strain evidence="1 2">BG20</strain>
    </source>
</reference>
<accession>S2E899</accession>
<protein>
    <submittedName>
        <fullName evidence="1">Uncharacterized protein</fullName>
    </submittedName>
</protein>